<name>A0A918RNA7_9ACTN</name>
<dbReference type="InterPro" id="IPR002376">
    <property type="entry name" value="Formyl_transf_N"/>
</dbReference>
<dbReference type="FunFam" id="3.40.50.12230:FF:000001">
    <property type="entry name" value="Methionyl-tRNA formyltransferase"/>
    <property type="match status" value="1"/>
</dbReference>
<dbReference type="PANTHER" id="PTHR11138:SF5">
    <property type="entry name" value="METHIONYL-TRNA FORMYLTRANSFERASE, MITOCHONDRIAL"/>
    <property type="match status" value="1"/>
</dbReference>
<dbReference type="InterPro" id="IPR036477">
    <property type="entry name" value="Formyl_transf_N_sf"/>
</dbReference>
<keyword evidence="9" id="KW-1185">Reference proteome</keyword>
<dbReference type="InterPro" id="IPR044135">
    <property type="entry name" value="Met-tRNA-FMT_C"/>
</dbReference>
<dbReference type="Pfam" id="PF02911">
    <property type="entry name" value="Formyl_trans_C"/>
    <property type="match status" value="1"/>
</dbReference>
<dbReference type="PANTHER" id="PTHR11138">
    <property type="entry name" value="METHIONYL-TRNA FORMYLTRANSFERASE"/>
    <property type="match status" value="1"/>
</dbReference>
<dbReference type="EC" id="2.1.2.9" evidence="2 5"/>
<dbReference type="SUPFAM" id="SSF50486">
    <property type="entry name" value="FMT C-terminal domain-like"/>
    <property type="match status" value="1"/>
</dbReference>
<gene>
    <name evidence="5 8" type="primary">fmt</name>
    <name evidence="8" type="ORF">GCM10010389_50550</name>
</gene>
<protein>
    <recommendedName>
        <fullName evidence="2 5">Methionyl-tRNA formyltransferase</fullName>
        <ecNumber evidence="2 5">2.1.2.9</ecNumber>
    </recommendedName>
</protein>
<dbReference type="EMBL" id="BMWH01000024">
    <property type="protein sequence ID" value="GHA04914.1"/>
    <property type="molecule type" value="Genomic_DNA"/>
</dbReference>
<feature type="binding site" evidence="5">
    <location>
        <begin position="166"/>
        <end position="169"/>
    </location>
    <ligand>
        <name>(6S)-5,6,7,8-tetrahydrofolate</name>
        <dbReference type="ChEBI" id="CHEBI:57453"/>
    </ligand>
</feature>
<evidence type="ECO:0000256" key="2">
    <source>
        <dbReference type="ARBA" id="ARBA00012261"/>
    </source>
</evidence>
<dbReference type="CDD" id="cd08646">
    <property type="entry name" value="FMT_core_Met-tRNA-FMT_N"/>
    <property type="match status" value="1"/>
</dbReference>
<comment type="caution">
    <text evidence="8">The sequence shown here is derived from an EMBL/GenBank/DDBJ whole genome shotgun (WGS) entry which is preliminary data.</text>
</comment>
<reference evidence="8" key="2">
    <citation type="submission" date="2020-09" db="EMBL/GenBank/DDBJ databases">
        <authorList>
            <person name="Sun Q."/>
            <person name="Ohkuma M."/>
        </authorList>
    </citation>
    <scope>NUCLEOTIDE SEQUENCE</scope>
    <source>
        <strain evidence="8">JCM 5016</strain>
    </source>
</reference>
<evidence type="ECO:0000259" key="7">
    <source>
        <dbReference type="Pfam" id="PF02911"/>
    </source>
</evidence>
<dbReference type="InterPro" id="IPR011034">
    <property type="entry name" value="Formyl_transferase-like_C_sf"/>
</dbReference>
<dbReference type="GO" id="GO:0005829">
    <property type="term" value="C:cytosol"/>
    <property type="evidence" value="ECO:0007669"/>
    <property type="project" value="TreeGrafter"/>
</dbReference>
<evidence type="ECO:0000256" key="5">
    <source>
        <dbReference type="HAMAP-Rule" id="MF_00182"/>
    </source>
</evidence>
<feature type="domain" description="Formyl transferase C-terminal" evidence="7">
    <location>
        <begin position="260"/>
        <end position="356"/>
    </location>
</feature>
<dbReference type="GO" id="GO:0004479">
    <property type="term" value="F:methionyl-tRNA formyltransferase activity"/>
    <property type="evidence" value="ECO:0007669"/>
    <property type="project" value="UniProtKB-UniRule"/>
</dbReference>
<dbReference type="InterPro" id="IPR005793">
    <property type="entry name" value="Formyl_trans_C"/>
</dbReference>
<proteinExistence type="inferred from homology"/>
<accession>A0A918RNA7</accession>
<evidence type="ECO:0000259" key="6">
    <source>
        <dbReference type="Pfam" id="PF00551"/>
    </source>
</evidence>
<feature type="domain" description="Formyl transferase N-terminal" evidence="6">
    <location>
        <begin position="57"/>
        <end position="234"/>
    </location>
</feature>
<keyword evidence="3 5" id="KW-0808">Transferase</keyword>
<comment type="function">
    <text evidence="5">Attaches a formyl group to the free amino group of methionyl-tRNA(fMet). The formyl group appears to play a dual role in the initiator identity of N-formylmethionyl-tRNA by promoting its recognition by IF2 and preventing the misappropriation of this tRNA by the elongation apparatus.</text>
</comment>
<comment type="similarity">
    <text evidence="1 5">Belongs to the Fmt family.</text>
</comment>
<dbReference type="Proteomes" id="UP000623010">
    <property type="component" value="Unassembled WGS sequence"/>
</dbReference>
<dbReference type="Gene3D" id="3.40.50.12230">
    <property type="match status" value="1"/>
</dbReference>
<evidence type="ECO:0000313" key="8">
    <source>
        <dbReference type="EMBL" id="GHA04914.1"/>
    </source>
</evidence>
<evidence type="ECO:0000313" key="9">
    <source>
        <dbReference type="Proteomes" id="UP000623010"/>
    </source>
</evidence>
<dbReference type="Pfam" id="PF00551">
    <property type="entry name" value="Formyl_trans_N"/>
    <property type="match status" value="1"/>
</dbReference>
<organism evidence="8 9">
    <name type="scientific">Streptomyces echinoruber</name>
    <dbReference type="NCBI Taxonomy" id="68898"/>
    <lineage>
        <taxon>Bacteria</taxon>
        <taxon>Bacillati</taxon>
        <taxon>Actinomycetota</taxon>
        <taxon>Actinomycetes</taxon>
        <taxon>Kitasatosporales</taxon>
        <taxon>Streptomycetaceae</taxon>
        <taxon>Streptomyces</taxon>
    </lineage>
</organism>
<sequence length="366" mass="38852">MTNVLFRHESRSGGVRAYAYAPGCGARGGRRRAPPARPINWWAARNDPRPRGPCPPMKLVFAGTPEVALPALDALIASGRHEVAAVVTRPDAPAGRGRRLVASPVAERAQEAGIEVLKPARPRDAEFLERLREIGPDCCPVVAYGALLPRVALDIPRHGWVNLHFSLLPAWRGAAPVQHAIMAGDEITGATTFQIEEGLDSGPVYGTVTEAIRPTDTSGDLLTRLALAGAGLLVATMDGIEDGTLKAVPQPADGVSTAPKVTVEDARVDWSAPALRIDRVVRGCTPAPGAWTTFRGERLKLVQVALLPERTDLAPGALHVTKNNVYAGTGSHAVELLWVQAQGKKPMRAADWARGARIAEGESLGS</sequence>
<evidence type="ECO:0000256" key="4">
    <source>
        <dbReference type="ARBA" id="ARBA00022917"/>
    </source>
</evidence>
<evidence type="ECO:0000256" key="3">
    <source>
        <dbReference type="ARBA" id="ARBA00022679"/>
    </source>
</evidence>
<keyword evidence="4 5" id="KW-0648">Protein biosynthesis</keyword>
<evidence type="ECO:0000256" key="1">
    <source>
        <dbReference type="ARBA" id="ARBA00010699"/>
    </source>
</evidence>
<dbReference type="InterPro" id="IPR041711">
    <property type="entry name" value="Met-tRNA-FMT_N"/>
</dbReference>
<dbReference type="NCBIfam" id="TIGR00460">
    <property type="entry name" value="fmt"/>
    <property type="match status" value="1"/>
</dbReference>
<dbReference type="HAMAP" id="MF_00182">
    <property type="entry name" value="Formyl_trans"/>
    <property type="match status" value="1"/>
</dbReference>
<comment type="catalytic activity">
    <reaction evidence="5">
        <text>L-methionyl-tRNA(fMet) + (6R)-10-formyltetrahydrofolate = N-formyl-L-methionyl-tRNA(fMet) + (6S)-5,6,7,8-tetrahydrofolate + H(+)</text>
        <dbReference type="Rhea" id="RHEA:24380"/>
        <dbReference type="Rhea" id="RHEA-COMP:9952"/>
        <dbReference type="Rhea" id="RHEA-COMP:9953"/>
        <dbReference type="ChEBI" id="CHEBI:15378"/>
        <dbReference type="ChEBI" id="CHEBI:57453"/>
        <dbReference type="ChEBI" id="CHEBI:78530"/>
        <dbReference type="ChEBI" id="CHEBI:78844"/>
        <dbReference type="ChEBI" id="CHEBI:195366"/>
        <dbReference type="EC" id="2.1.2.9"/>
    </reaction>
</comment>
<reference evidence="8" key="1">
    <citation type="journal article" date="2014" name="Int. J. Syst. Evol. Microbiol.">
        <title>Complete genome sequence of Corynebacterium casei LMG S-19264T (=DSM 44701T), isolated from a smear-ripened cheese.</title>
        <authorList>
            <consortium name="US DOE Joint Genome Institute (JGI-PGF)"/>
            <person name="Walter F."/>
            <person name="Albersmeier A."/>
            <person name="Kalinowski J."/>
            <person name="Ruckert C."/>
        </authorList>
    </citation>
    <scope>NUCLEOTIDE SEQUENCE</scope>
    <source>
        <strain evidence="8">JCM 5016</strain>
    </source>
</reference>
<dbReference type="InterPro" id="IPR005794">
    <property type="entry name" value="Fmt"/>
</dbReference>
<dbReference type="SUPFAM" id="SSF53328">
    <property type="entry name" value="Formyltransferase"/>
    <property type="match status" value="1"/>
</dbReference>
<dbReference type="AlphaFoldDB" id="A0A918RNA7"/>
<dbReference type="CDD" id="cd08704">
    <property type="entry name" value="Met_tRNA_FMT_C"/>
    <property type="match status" value="1"/>
</dbReference>